<dbReference type="AlphaFoldDB" id="A0A841FV90"/>
<evidence type="ECO:0000313" key="2">
    <source>
        <dbReference type="EMBL" id="MBB6038683.1"/>
    </source>
</evidence>
<organism evidence="2 3">
    <name type="scientific">Phytomonospora endophytica</name>
    <dbReference type="NCBI Taxonomy" id="714109"/>
    <lineage>
        <taxon>Bacteria</taxon>
        <taxon>Bacillati</taxon>
        <taxon>Actinomycetota</taxon>
        <taxon>Actinomycetes</taxon>
        <taxon>Micromonosporales</taxon>
        <taxon>Micromonosporaceae</taxon>
        <taxon>Phytomonospora</taxon>
    </lineage>
</organism>
<feature type="domain" description="HTH arsR-type" evidence="1">
    <location>
        <begin position="5"/>
        <end position="120"/>
    </location>
</feature>
<dbReference type="Gene3D" id="1.10.10.10">
    <property type="entry name" value="Winged helix-like DNA-binding domain superfamily/Winged helix DNA-binding domain"/>
    <property type="match status" value="1"/>
</dbReference>
<evidence type="ECO:0000259" key="1">
    <source>
        <dbReference type="SMART" id="SM00418"/>
    </source>
</evidence>
<dbReference type="Pfam" id="PF12840">
    <property type="entry name" value="HTH_20"/>
    <property type="match status" value="1"/>
</dbReference>
<protein>
    <submittedName>
        <fullName evidence="2">DNA-binding transcriptional ArsR family regulator</fullName>
    </submittedName>
</protein>
<sequence>MTTLAGLRALAHPTRLALLDLLRVQGTLTASQCATLLSLTPKVCSYHLHILAAQGLVEPAIMEGTSLRERPWQRATWETDVPLEDTPTDDPELEEAQGQFMRVRLQRDQDLLQDYVTLHDESHAGWNSSVTMYSRTALMSPAELCAWGLEVEAITREHVRRAELASSDAQEPVRLILNGFPQIMPRGRRS</sequence>
<name>A0A841FV90_9ACTN</name>
<comment type="caution">
    <text evidence="2">The sequence shown here is derived from an EMBL/GenBank/DDBJ whole genome shotgun (WGS) entry which is preliminary data.</text>
</comment>
<dbReference type="SMART" id="SM00418">
    <property type="entry name" value="HTH_ARSR"/>
    <property type="match status" value="1"/>
</dbReference>
<dbReference type="InterPro" id="IPR036388">
    <property type="entry name" value="WH-like_DNA-bd_sf"/>
</dbReference>
<dbReference type="InterPro" id="IPR001845">
    <property type="entry name" value="HTH_ArsR_DNA-bd_dom"/>
</dbReference>
<accession>A0A841FV90</accession>
<keyword evidence="3" id="KW-1185">Reference proteome</keyword>
<gene>
    <name evidence="2" type="ORF">HNR73_006569</name>
</gene>
<dbReference type="GO" id="GO:0003677">
    <property type="term" value="F:DNA binding"/>
    <property type="evidence" value="ECO:0007669"/>
    <property type="project" value="UniProtKB-KW"/>
</dbReference>
<dbReference type="SUPFAM" id="SSF46785">
    <property type="entry name" value="Winged helix' DNA-binding domain"/>
    <property type="match status" value="1"/>
</dbReference>
<dbReference type="GO" id="GO:0003700">
    <property type="term" value="F:DNA-binding transcription factor activity"/>
    <property type="evidence" value="ECO:0007669"/>
    <property type="project" value="InterPro"/>
</dbReference>
<dbReference type="CDD" id="cd00090">
    <property type="entry name" value="HTH_ARSR"/>
    <property type="match status" value="1"/>
</dbReference>
<dbReference type="EMBL" id="JACHGT010000017">
    <property type="protein sequence ID" value="MBB6038683.1"/>
    <property type="molecule type" value="Genomic_DNA"/>
</dbReference>
<dbReference type="InterPro" id="IPR011991">
    <property type="entry name" value="ArsR-like_HTH"/>
</dbReference>
<proteinExistence type="predicted"/>
<evidence type="ECO:0000313" key="3">
    <source>
        <dbReference type="Proteomes" id="UP000548476"/>
    </source>
</evidence>
<reference evidence="2 3" key="1">
    <citation type="submission" date="2020-08" db="EMBL/GenBank/DDBJ databases">
        <title>Genomic Encyclopedia of Type Strains, Phase IV (KMG-IV): sequencing the most valuable type-strain genomes for metagenomic binning, comparative biology and taxonomic classification.</title>
        <authorList>
            <person name="Goeker M."/>
        </authorList>
    </citation>
    <scope>NUCLEOTIDE SEQUENCE [LARGE SCALE GENOMIC DNA]</scope>
    <source>
        <strain evidence="2 3">YIM 65646</strain>
    </source>
</reference>
<keyword evidence="2" id="KW-0238">DNA-binding</keyword>
<dbReference type="Proteomes" id="UP000548476">
    <property type="component" value="Unassembled WGS sequence"/>
</dbReference>
<dbReference type="InterPro" id="IPR036390">
    <property type="entry name" value="WH_DNA-bd_sf"/>
</dbReference>
<dbReference type="RefSeq" id="WP_184791460.1">
    <property type="nucleotide sequence ID" value="NZ_BONT01000069.1"/>
</dbReference>